<protein>
    <recommendedName>
        <fullName evidence="5">Large ribosomal subunit protein bL25</fullName>
    </recommendedName>
    <alternativeName>
        <fullName evidence="5">General stress protein CTC</fullName>
    </alternativeName>
</protein>
<dbReference type="EMBL" id="LN609302">
    <property type="protein sequence ID" value="CEF57249.1"/>
    <property type="molecule type" value="Genomic_DNA"/>
</dbReference>
<dbReference type="InterPro" id="IPR001021">
    <property type="entry name" value="Ribosomal_bL25_long"/>
</dbReference>
<gene>
    <name evidence="5 8" type="primary">rplY</name>
    <name evidence="5" type="synonym">ctc</name>
    <name evidence="8" type="ORF">AGA_2565</name>
</gene>
<feature type="domain" description="Large ribosomal subunit protein bL25 L25" evidence="6">
    <location>
        <begin position="54"/>
        <end position="142"/>
    </location>
</feature>
<dbReference type="Gene3D" id="2.40.240.10">
    <property type="entry name" value="Ribosomal Protein L25, Chain P"/>
    <property type="match status" value="1"/>
</dbReference>
<dbReference type="PANTHER" id="PTHR33284">
    <property type="entry name" value="RIBOSOMAL PROTEIN L25/GLN-TRNA SYNTHETASE, ANTI-CODON-BINDING DOMAIN-CONTAINING PROTEIN"/>
    <property type="match status" value="1"/>
</dbReference>
<dbReference type="STRING" id="431306.AGA_2565"/>
<dbReference type="InterPro" id="IPR020056">
    <property type="entry name" value="Rbsml_bL25/Gln-tRNA_synth_N"/>
</dbReference>
<dbReference type="InterPro" id="IPR020057">
    <property type="entry name" value="Ribosomal_bL25_b-dom"/>
</dbReference>
<evidence type="ECO:0000259" key="7">
    <source>
        <dbReference type="Pfam" id="PF14693"/>
    </source>
</evidence>
<dbReference type="Proteomes" id="UP000068250">
    <property type="component" value="Chromosome I"/>
</dbReference>
<name>A0A0U5FCE6_9PROT</name>
<keyword evidence="1 5" id="KW-0699">rRNA-binding</keyword>
<dbReference type="PATRIC" id="fig|431306.5.peg.2647"/>
<dbReference type="GO" id="GO:0022625">
    <property type="term" value="C:cytosolic large ribosomal subunit"/>
    <property type="evidence" value="ECO:0007669"/>
    <property type="project" value="TreeGrafter"/>
</dbReference>
<comment type="subunit">
    <text evidence="5">Part of the 50S ribosomal subunit; part of the 5S rRNA/L5/L18/L25 subcomplex. Contacts the 5S rRNA. Binds to the 5S rRNA independently of L5 and L18.</text>
</comment>
<dbReference type="NCBIfam" id="TIGR00731">
    <property type="entry name" value="bL25_bact_ctc"/>
    <property type="match status" value="1"/>
</dbReference>
<dbReference type="Pfam" id="PF01386">
    <property type="entry name" value="Ribosomal_L25p"/>
    <property type="match status" value="1"/>
</dbReference>
<dbReference type="GO" id="GO:0003735">
    <property type="term" value="F:structural constituent of ribosome"/>
    <property type="evidence" value="ECO:0007669"/>
    <property type="project" value="InterPro"/>
</dbReference>
<dbReference type="InterPro" id="IPR037121">
    <property type="entry name" value="Ribosomal_bL25_C"/>
</dbReference>
<feature type="domain" description="Large ribosomal subunit protein bL25 beta" evidence="7">
    <location>
        <begin position="151"/>
        <end position="235"/>
    </location>
</feature>
<dbReference type="InterPro" id="IPR020930">
    <property type="entry name" value="Ribosomal_uL5_bac-type"/>
</dbReference>
<dbReference type="GO" id="GO:0006412">
    <property type="term" value="P:translation"/>
    <property type="evidence" value="ECO:0007669"/>
    <property type="project" value="UniProtKB-UniRule"/>
</dbReference>
<reference evidence="9" key="1">
    <citation type="submission" date="2014-09" db="EMBL/GenBank/DDBJ databases">
        <authorList>
            <person name="Illeghems K.G."/>
        </authorList>
    </citation>
    <scope>NUCLEOTIDE SEQUENCE [LARGE SCALE GENOMIC DNA]</scope>
    <source>
        <strain evidence="9">LMG 23848T</strain>
    </source>
</reference>
<dbReference type="NCBIfam" id="NF004128">
    <property type="entry name" value="PRK05618.1-2"/>
    <property type="match status" value="1"/>
</dbReference>
<evidence type="ECO:0000256" key="3">
    <source>
        <dbReference type="ARBA" id="ARBA00022980"/>
    </source>
</evidence>
<dbReference type="NCBIfam" id="NF004612">
    <property type="entry name" value="PRK05943.1"/>
    <property type="match status" value="1"/>
</dbReference>
<keyword evidence="2 5" id="KW-0694">RNA-binding</keyword>
<dbReference type="PANTHER" id="PTHR33284:SF1">
    <property type="entry name" value="RIBOSOMAL PROTEIN L25_GLN-TRNA SYNTHETASE, ANTI-CODON-BINDING DOMAIN-CONTAINING PROTEIN"/>
    <property type="match status" value="1"/>
</dbReference>
<keyword evidence="4 5" id="KW-0687">Ribonucleoprotein</keyword>
<dbReference type="AlphaFoldDB" id="A0A0U5FCE6"/>
<dbReference type="InterPro" id="IPR029751">
    <property type="entry name" value="Ribosomal_L25_dom"/>
</dbReference>
<evidence type="ECO:0000256" key="5">
    <source>
        <dbReference type="HAMAP-Rule" id="MF_01334"/>
    </source>
</evidence>
<evidence type="ECO:0000313" key="8">
    <source>
        <dbReference type="EMBL" id="CEF57249.1"/>
    </source>
</evidence>
<dbReference type="Gene3D" id="2.170.120.20">
    <property type="entry name" value="Ribosomal protein L25, beta domain"/>
    <property type="match status" value="1"/>
</dbReference>
<comment type="similarity">
    <text evidence="5">Belongs to the bacterial ribosomal protein bL25 family. CTC subfamily.</text>
</comment>
<evidence type="ECO:0000256" key="4">
    <source>
        <dbReference type="ARBA" id="ARBA00023274"/>
    </source>
</evidence>
<dbReference type="SUPFAM" id="SSF50715">
    <property type="entry name" value="Ribosomal protein L25-like"/>
    <property type="match status" value="1"/>
</dbReference>
<proteinExistence type="inferred from homology"/>
<keyword evidence="3 5" id="KW-0689">Ribosomal protein</keyword>
<sequence length="248" mass="26730">MCLLARAGHGTRHDAGPCLWRGFAVRPQPSRRHPWRPACSSFSGEVKVSKITTIEASARAKAGKGAARATRRAGLVPGVVYGGKQEATLIALDPRIVIKGIQTSGWRSRVYDIKVEGGKTERALVRDVQLHPVKDMPIHIDFLRLSAGSRVHVEVAVHFVGEEKSPGIKRGGMLNVVRHTVDVEVAAENIPEFFTVDLSKLDINDNVRWDDVQGTEGATPVSHEANFVVASIAAPVVEAAPAEEADAS</sequence>
<evidence type="ECO:0000313" key="9">
    <source>
        <dbReference type="Proteomes" id="UP000068250"/>
    </source>
</evidence>
<dbReference type="Pfam" id="PF14693">
    <property type="entry name" value="Ribosomal_TL5_C"/>
    <property type="match status" value="1"/>
</dbReference>
<dbReference type="HAMAP" id="MF_01334">
    <property type="entry name" value="Ribosomal_bL25_CTC"/>
    <property type="match status" value="1"/>
</dbReference>
<dbReference type="GO" id="GO:0008097">
    <property type="term" value="F:5S rRNA binding"/>
    <property type="evidence" value="ECO:0007669"/>
    <property type="project" value="InterPro"/>
</dbReference>
<organism evidence="8 9">
    <name type="scientific">Acetobacter ghanensis</name>
    <dbReference type="NCBI Taxonomy" id="431306"/>
    <lineage>
        <taxon>Bacteria</taxon>
        <taxon>Pseudomonadati</taxon>
        <taxon>Pseudomonadota</taxon>
        <taxon>Alphaproteobacteria</taxon>
        <taxon>Acetobacterales</taxon>
        <taxon>Acetobacteraceae</taxon>
        <taxon>Acetobacter</taxon>
    </lineage>
</organism>
<comment type="function">
    <text evidence="5">This is one of the proteins that binds to the 5S RNA in the ribosome where it forms part of the central protuberance.</text>
</comment>
<evidence type="ECO:0000256" key="2">
    <source>
        <dbReference type="ARBA" id="ARBA00022884"/>
    </source>
</evidence>
<evidence type="ECO:0000256" key="1">
    <source>
        <dbReference type="ARBA" id="ARBA00022730"/>
    </source>
</evidence>
<dbReference type="CDD" id="cd00495">
    <property type="entry name" value="Ribosomal_L25_TL5_CTC"/>
    <property type="match status" value="1"/>
</dbReference>
<dbReference type="InterPro" id="IPR011035">
    <property type="entry name" value="Ribosomal_bL25/Gln-tRNA_synth"/>
</dbReference>
<evidence type="ECO:0000259" key="6">
    <source>
        <dbReference type="Pfam" id="PF01386"/>
    </source>
</evidence>
<accession>A0A0U5FCE6</accession>